<dbReference type="PANTHER" id="PTHR43434">
    <property type="entry name" value="PHOSPHOGLYCOLATE PHOSPHATASE"/>
    <property type="match status" value="1"/>
</dbReference>
<dbReference type="Pfam" id="PF13419">
    <property type="entry name" value="HAD_2"/>
    <property type="match status" value="1"/>
</dbReference>
<evidence type="ECO:0008006" key="3">
    <source>
        <dbReference type="Google" id="ProtNLM"/>
    </source>
</evidence>
<dbReference type="InterPro" id="IPR023198">
    <property type="entry name" value="PGP-like_dom2"/>
</dbReference>
<name>A0A4Y6V4X6_SACBS</name>
<dbReference type="AlphaFoldDB" id="A0A4Y6V4X6"/>
<dbReference type="Gene3D" id="3.40.50.1000">
    <property type="entry name" value="HAD superfamily/HAD-like"/>
    <property type="match status" value="1"/>
</dbReference>
<gene>
    <name evidence="1" type="ORF">FFV09_22245</name>
</gene>
<dbReference type="GO" id="GO:0006281">
    <property type="term" value="P:DNA repair"/>
    <property type="evidence" value="ECO:0007669"/>
    <property type="project" value="TreeGrafter"/>
</dbReference>
<dbReference type="InterPro" id="IPR050155">
    <property type="entry name" value="HAD-like_hydrolase_sf"/>
</dbReference>
<dbReference type="InterPro" id="IPR036412">
    <property type="entry name" value="HAD-like_sf"/>
</dbReference>
<evidence type="ECO:0000313" key="1">
    <source>
        <dbReference type="EMBL" id="QDH23345.1"/>
    </source>
</evidence>
<dbReference type="Gene3D" id="1.10.150.240">
    <property type="entry name" value="Putative phosphatase, domain 2"/>
    <property type="match status" value="1"/>
</dbReference>
<reference evidence="1 2" key="1">
    <citation type="submission" date="2019-06" db="EMBL/GenBank/DDBJ databases">
        <title>Saccharibacillus brassicae sp. nov., an endophytic bacterium isolated from Chinese cabbage seeds (Brassica pekinensis).</title>
        <authorList>
            <person name="Jiang L."/>
            <person name="Lee J."/>
            <person name="Kim S.W."/>
        </authorList>
    </citation>
    <scope>NUCLEOTIDE SEQUENCE [LARGE SCALE GENOMIC DNA]</scope>
    <source>
        <strain evidence="2">KCTC 43072 / ATSA2</strain>
    </source>
</reference>
<proteinExistence type="predicted"/>
<dbReference type="KEGG" id="saca:FFV09_22245"/>
<keyword evidence="2" id="KW-1185">Reference proteome</keyword>
<dbReference type="SFLD" id="SFLDS00003">
    <property type="entry name" value="Haloacid_Dehalogenase"/>
    <property type="match status" value="1"/>
</dbReference>
<dbReference type="PANTHER" id="PTHR43434:SF13">
    <property type="entry name" value="PHOSPHOGLYCOLATE PHOSPHATASE"/>
    <property type="match status" value="1"/>
</dbReference>
<dbReference type="Proteomes" id="UP000316968">
    <property type="component" value="Chromosome"/>
</dbReference>
<dbReference type="SFLD" id="SFLDG01129">
    <property type="entry name" value="C1.5:_HAD__Beta-PGM__Phosphata"/>
    <property type="match status" value="1"/>
</dbReference>
<evidence type="ECO:0000313" key="2">
    <source>
        <dbReference type="Proteomes" id="UP000316968"/>
    </source>
</evidence>
<dbReference type="SUPFAM" id="SSF56784">
    <property type="entry name" value="HAD-like"/>
    <property type="match status" value="1"/>
</dbReference>
<dbReference type="InterPro" id="IPR023214">
    <property type="entry name" value="HAD_sf"/>
</dbReference>
<accession>A0A4Y6V4X6</accession>
<dbReference type="EMBL" id="CP041217">
    <property type="protein sequence ID" value="QDH23345.1"/>
    <property type="molecule type" value="Genomic_DNA"/>
</dbReference>
<protein>
    <recommendedName>
        <fullName evidence="3">HAD family hydrolase</fullName>
    </recommendedName>
</protein>
<dbReference type="GO" id="GO:0008967">
    <property type="term" value="F:phosphoglycolate phosphatase activity"/>
    <property type="evidence" value="ECO:0007669"/>
    <property type="project" value="TreeGrafter"/>
</dbReference>
<dbReference type="GO" id="GO:0005829">
    <property type="term" value="C:cytosol"/>
    <property type="evidence" value="ECO:0007669"/>
    <property type="project" value="TreeGrafter"/>
</dbReference>
<sequence>MTGNKCSCAVIRLRARITKQNRCSHAAISEKTSRKLRFAGRLQNNNSKLKDIVHYSSAKSVIIENKTRKRLYKDKEDRNTFPEEVWTMIRHVIFDFDGTIVNSRPLIVELYNSLAAKHGYQPIGDDTSEPFAGLSIRQRSKTLGIPLYRLPFLGFQLFSEYRRKIKTLELKDGVGDLIRELNAQGYQLSIISSNLESNIRSFLRHNEISQFVQVRSCFSLFGKHRAIHSFLRDNKLHPREALYIGDELRDIQAGQRSGIKMIAAAWGYDSSELMTRFSPDFMAFYPGEVSAAIEGFNASAGRAAGAL</sequence>
<dbReference type="OrthoDB" id="9792518at2"/>
<dbReference type="InterPro" id="IPR041492">
    <property type="entry name" value="HAD_2"/>
</dbReference>
<organism evidence="1 2">
    <name type="scientific">Saccharibacillus brassicae</name>
    <dbReference type="NCBI Taxonomy" id="2583377"/>
    <lineage>
        <taxon>Bacteria</taxon>
        <taxon>Bacillati</taxon>
        <taxon>Bacillota</taxon>
        <taxon>Bacilli</taxon>
        <taxon>Bacillales</taxon>
        <taxon>Paenibacillaceae</taxon>
        <taxon>Saccharibacillus</taxon>
    </lineage>
</organism>